<dbReference type="Proteomes" id="UP000030752">
    <property type="component" value="Unassembled WGS sequence"/>
</dbReference>
<feature type="region of interest" description="Disordered" evidence="1">
    <location>
        <begin position="54"/>
        <end position="118"/>
    </location>
</feature>
<protein>
    <submittedName>
        <fullName evidence="2">Uncharacterized protein</fullName>
    </submittedName>
</protein>
<accession>W2S895</accession>
<evidence type="ECO:0000256" key="1">
    <source>
        <dbReference type="SAM" id="MobiDB-lite"/>
    </source>
</evidence>
<evidence type="ECO:0000313" key="3">
    <source>
        <dbReference type="Proteomes" id="UP000030752"/>
    </source>
</evidence>
<name>W2S895_CYPE1</name>
<keyword evidence="3" id="KW-1185">Reference proteome</keyword>
<dbReference type="VEuPathDB" id="FungiDB:HMPREF1541_10458"/>
<dbReference type="EMBL" id="KB822715">
    <property type="protein sequence ID" value="ETN44278.1"/>
    <property type="molecule type" value="Genomic_DNA"/>
</dbReference>
<proteinExistence type="predicted"/>
<dbReference type="HOGENOM" id="CLU_677958_0_0_1"/>
<feature type="compositionally biased region" description="Low complexity" evidence="1">
    <location>
        <begin position="80"/>
        <end position="90"/>
    </location>
</feature>
<evidence type="ECO:0000313" key="2">
    <source>
        <dbReference type="EMBL" id="ETN44278.1"/>
    </source>
</evidence>
<dbReference type="GeneID" id="19977797"/>
<sequence>MVRHKPDRSDWFPAVCSNSGCNNTTTLPPRFAGNFPNCRKCDSPLTTERSLILKQGSASNRGGGGKGSNTPGGKSGAGGNTNASSSAPPSSKRKRNGEEEDTSLGEEQPIKADAKKVKSEFPVDTYRGQHHWCMFHHILGHAFKVCDSNDIKDYGQVDYSLHLEWERLASFDEVYSVWVDQLPLHLTGAMHHAALFNGVLHDWRQFVIRRDLLMIEIAAIIESVVDDNGDKSTHLSVELLHIATLAFAQQAHFVAKLAAWLKSWVEVVDHALAPLIQAAKADSSPQAFLHEQEVPPPLNPSVIMAKVNALKGLIQDYEKEIFLIRLGLSETMNRTRYLGNANALKLCCSFISDCLLITEDFKENEPTIHLVRLPELDGIAKDITKAVNDDFPGRFNAPSFDFLPRK</sequence>
<organism evidence="2 3">
    <name type="scientific">Cyphellophora europaea (strain CBS 101466)</name>
    <name type="common">Phialophora europaea</name>
    <dbReference type="NCBI Taxonomy" id="1220924"/>
    <lineage>
        <taxon>Eukaryota</taxon>
        <taxon>Fungi</taxon>
        <taxon>Dikarya</taxon>
        <taxon>Ascomycota</taxon>
        <taxon>Pezizomycotina</taxon>
        <taxon>Eurotiomycetes</taxon>
        <taxon>Chaetothyriomycetidae</taxon>
        <taxon>Chaetothyriales</taxon>
        <taxon>Cyphellophoraceae</taxon>
        <taxon>Cyphellophora</taxon>
    </lineage>
</organism>
<reference evidence="2 3" key="1">
    <citation type="submission" date="2013-03" db="EMBL/GenBank/DDBJ databases">
        <title>The Genome Sequence of Phialophora europaea CBS 101466.</title>
        <authorList>
            <consortium name="The Broad Institute Genomics Platform"/>
            <person name="Cuomo C."/>
            <person name="de Hoog S."/>
            <person name="Gorbushina A."/>
            <person name="Walker B."/>
            <person name="Young S.K."/>
            <person name="Zeng Q."/>
            <person name="Gargeya S."/>
            <person name="Fitzgerald M."/>
            <person name="Haas B."/>
            <person name="Abouelleil A."/>
            <person name="Allen A.W."/>
            <person name="Alvarado L."/>
            <person name="Arachchi H.M."/>
            <person name="Berlin A.M."/>
            <person name="Chapman S.B."/>
            <person name="Gainer-Dewar J."/>
            <person name="Goldberg J."/>
            <person name="Griggs A."/>
            <person name="Gujja S."/>
            <person name="Hansen M."/>
            <person name="Howarth C."/>
            <person name="Imamovic A."/>
            <person name="Ireland A."/>
            <person name="Larimer J."/>
            <person name="McCowan C."/>
            <person name="Murphy C."/>
            <person name="Pearson M."/>
            <person name="Poon T.W."/>
            <person name="Priest M."/>
            <person name="Roberts A."/>
            <person name="Saif S."/>
            <person name="Shea T."/>
            <person name="Sisk P."/>
            <person name="Sykes S."/>
            <person name="Wortman J."/>
            <person name="Nusbaum C."/>
            <person name="Birren B."/>
        </authorList>
    </citation>
    <scope>NUCLEOTIDE SEQUENCE [LARGE SCALE GENOMIC DNA]</scope>
    <source>
        <strain evidence="2 3">CBS 101466</strain>
    </source>
</reference>
<gene>
    <name evidence="2" type="ORF">HMPREF1541_10458</name>
</gene>
<dbReference type="InParanoid" id="W2S895"/>
<feature type="compositionally biased region" description="Basic and acidic residues" evidence="1">
    <location>
        <begin position="108"/>
        <end position="118"/>
    </location>
</feature>
<dbReference type="RefSeq" id="XP_008713351.1">
    <property type="nucleotide sequence ID" value="XM_008715129.1"/>
</dbReference>
<dbReference type="AlphaFoldDB" id="W2S895"/>